<keyword evidence="5" id="KW-1185">Reference proteome</keyword>
<evidence type="ECO:0000259" key="2">
    <source>
        <dbReference type="Pfam" id="PF01548"/>
    </source>
</evidence>
<sequence length="317" mass="33867">MAASLAVPLAAGIDAGQRYLDLGLAPTGATARYKNEPGDIARLVAHLRREGVARVVLEAVGSYAQPLVHALVAAGLSVGVVNPRRIKAFREAEGRRAKTDRLDAKLIARFALLMSDAVRPLPDAAALALKALSTRRQQLVAMRAQEKTRLKQAHEPRVIESHKATIVALDAACAGIEAELAARIAADPERAEAQALLVSLLGIGPRVAGVLISDLPELGHRDRKSIASLAGLAPHVSQSGNAPPRAMIAGGRPCARGPIHERVGGRPTRSQSQGRLRRPAPTGQTRQARPDRHRTPHPRHRQRRPQVQNTLQSPNPA</sequence>
<feature type="domain" description="Transposase IS116/IS110/IS902 C-terminal" evidence="3">
    <location>
        <begin position="195"/>
        <end position="253"/>
    </location>
</feature>
<dbReference type="Pfam" id="PF02371">
    <property type="entry name" value="Transposase_20"/>
    <property type="match status" value="1"/>
</dbReference>
<feature type="compositionally biased region" description="Basic residues" evidence="1">
    <location>
        <begin position="291"/>
        <end position="304"/>
    </location>
</feature>
<comment type="caution">
    <text evidence="4">The sequence shown here is derived from an EMBL/GenBank/DDBJ whole genome shotgun (WGS) entry which is preliminary data.</text>
</comment>
<evidence type="ECO:0000313" key="5">
    <source>
        <dbReference type="Proteomes" id="UP001055125"/>
    </source>
</evidence>
<dbReference type="PANTHER" id="PTHR33055">
    <property type="entry name" value="TRANSPOSASE FOR INSERTION SEQUENCE ELEMENT IS1111A"/>
    <property type="match status" value="1"/>
</dbReference>
<reference evidence="4" key="1">
    <citation type="journal article" date="2021" name="Front. Microbiol.">
        <title>Comprehensive Comparative Genomics and Phenotyping of Methylobacterium Species.</title>
        <authorList>
            <person name="Alessa O."/>
            <person name="Ogura Y."/>
            <person name="Fujitani Y."/>
            <person name="Takami H."/>
            <person name="Hayashi T."/>
            <person name="Sahin N."/>
            <person name="Tani A."/>
        </authorList>
    </citation>
    <scope>NUCLEOTIDE SEQUENCE</scope>
    <source>
        <strain evidence="4">DSM 19015</strain>
    </source>
</reference>
<dbReference type="InterPro" id="IPR047650">
    <property type="entry name" value="Transpos_IS110"/>
</dbReference>
<dbReference type="InterPro" id="IPR003346">
    <property type="entry name" value="Transposase_20"/>
</dbReference>
<gene>
    <name evidence="4" type="ORF">OCOJLMKI_4958</name>
</gene>
<evidence type="ECO:0000256" key="1">
    <source>
        <dbReference type="SAM" id="MobiDB-lite"/>
    </source>
</evidence>
<evidence type="ECO:0000313" key="4">
    <source>
        <dbReference type="EMBL" id="GJD97725.1"/>
    </source>
</evidence>
<organism evidence="4 5">
    <name type="scientific">Methylobacterium iners</name>
    <dbReference type="NCBI Taxonomy" id="418707"/>
    <lineage>
        <taxon>Bacteria</taxon>
        <taxon>Pseudomonadati</taxon>
        <taxon>Pseudomonadota</taxon>
        <taxon>Alphaproteobacteria</taxon>
        <taxon>Hyphomicrobiales</taxon>
        <taxon>Methylobacteriaceae</taxon>
        <taxon>Methylobacterium</taxon>
    </lineage>
</organism>
<feature type="domain" description="Transposase IS110-like N-terminal" evidence="2">
    <location>
        <begin position="30"/>
        <end position="152"/>
    </location>
</feature>
<dbReference type="PANTHER" id="PTHR33055:SF13">
    <property type="entry name" value="TRANSPOSASE"/>
    <property type="match status" value="1"/>
</dbReference>
<dbReference type="RefSeq" id="WP_238246777.1">
    <property type="nucleotide sequence ID" value="NZ_BPQP01000102.1"/>
</dbReference>
<dbReference type="Pfam" id="PF01548">
    <property type="entry name" value="DEDD_Tnp_IS110"/>
    <property type="match status" value="1"/>
</dbReference>
<protein>
    <recommendedName>
        <fullName evidence="6">Transposase</fullName>
    </recommendedName>
</protein>
<name>A0ABQ4S7S7_9HYPH</name>
<evidence type="ECO:0008006" key="6">
    <source>
        <dbReference type="Google" id="ProtNLM"/>
    </source>
</evidence>
<reference evidence="4" key="2">
    <citation type="submission" date="2021-08" db="EMBL/GenBank/DDBJ databases">
        <authorList>
            <person name="Tani A."/>
            <person name="Ola A."/>
            <person name="Ogura Y."/>
            <person name="Katsura K."/>
            <person name="Hayashi T."/>
        </authorList>
    </citation>
    <scope>NUCLEOTIDE SEQUENCE</scope>
    <source>
        <strain evidence="4">DSM 19015</strain>
    </source>
</reference>
<dbReference type="Proteomes" id="UP001055125">
    <property type="component" value="Unassembled WGS sequence"/>
</dbReference>
<accession>A0ABQ4S7S7</accession>
<proteinExistence type="predicted"/>
<dbReference type="EMBL" id="BPQP01000102">
    <property type="protein sequence ID" value="GJD97725.1"/>
    <property type="molecule type" value="Genomic_DNA"/>
</dbReference>
<evidence type="ECO:0000259" key="3">
    <source>
        <dbReference type="Pfam" id="PF02371"/>
    </source>
</evidence>
<dbReference type="InterPro" id="IPR002525">
    <property type="entry name" value="Transp_IS110-like_N"/>
</dbReference>
<feature type="region of interest" description="Disordered" evidence="1">
    <location>
        <begin position="234"/>
        <end position="317"/>
    </location>
</feature>